<feature type="domain" description="Activator of Hsp90 ATPase homologue 1/2-like C-terminal" evidence="2">
    <location>
        <begin position="19"/>
        <end position="142"/>
    </location>
</feature>
<dbReference type="SUPFAM" id="SSF55961">
    <property type="entry name" value="Bet v1-like"/>
    <property type="match status" value="2"/>
</dbReference>
<sequence length="305" mass="33848">MTTSPDDLTSVTVGQFFPYSAERVWHAITSPASISDWATDIDRDSVVPGKSFAFTTFPLPEVNFSGHGHCEFTDVVPNERLAYRFTTAESSLNLQATWTLHPESGGTRLLVVHNGFDVGNPVHGRLRILVRDLWKLVMSRIGELMAEPKDDAVPPPDDSTSFTLAEFYRYAPQTVWRVITSREFVGDVVNDHDLVSVQAGARLTIATYPIPLIGFGGRVDMEFLEVCEPELIVCTFEIPIMGGTTELTMTWRLRPQDGGTELWFTLSGFDPESPLNRQVRSVLRGGAIPVLSRLGELLEGRGHRA</sequence>
<dbReference type="InterPro" id="IPR013538">
    <property type="entry name" value="ASHA1/2-like_C"/>
</dbReference>
<feature type="domain" description="Activator of Hsp90 ATPase homologue 1/2-like C-terminal" evidence="2">
    <location>
        <begin position="171"/>
        <end position="276"/>
    </location>
</feature>
<reference evidence="3 4" key="1">
    <citation type="submission" date="2015-03" db="EMBL/GenBank/DDBJ databases">
        <authorList>
            <person name="Murphy D."/>
        </authorList>
    </citation>
    <scope>NUCLEOTIDE SEQUENCE [LARGE SCALE GENOMIC DNA]</scope>
    <source>
        <strain evidence="3 4">PAP088</strain>
    </source>
</reference>
<protein>
    <recommendedName>
        <fullName evidence="2">Activator of Hsp90 ATPase homologue 1/2-like C-terminal domain-containing protein</fullName>
    </recommendedName>
</protein>
<evidence type="ECO:0000313" key="3">
    <source>
        <dbReference type="EMBL" id="CPV38380.1"/>
    </source>
</evidence>
<dbReference type="AlphaFoldDB" id="A0A0U0ZJ75"/>
<evidence type="ECO:0000256" key="1">
    <source>
        <dbReference type="ARBA" id="ARBA00006817"/>
    </source>
</evidence>
<accession>A0A0U0ZJ75</accession>
<dbReference type="Gene3D" id="3.30.530.20">
    <property type="match status" value="2"/>
</dbReference>
<name>A0A0U0ZJ75_9MYCO</name>
<gene>
    <name evidence="3" type="ORF">ERS075579_00914</name>
</gene>
<evidence type="ECO:0000313" key="4">
    <source>
        <dbReference type="Proteomes" id="UP000045782"/>
    </source>
</evidence>
<dbReference type="InterPro" id="IPR023393">
    <property type="entry name" value="START-like_dom_sf"/>
</dbReference>
<dbReference type="EMBL" id="CSWP01000002">
    <property type="protein sequence ID" value="CPV38380.1"/>
    <property type="molecule type" value="Genomic_DNA"/>
</dbReference>
<comment type="similarity">
    <text evidence="1">Belongs to the AHA1 family.</text>
</comment>
<dbReference type="Proteomes" id="UP000045782">
    <property type="component" value="Unassembled WGS sequence"/>
</dbReference>
<dbReference type="RefSeq" id="WP_005065047.1">
    <property type="nucleotide sequence ID" value="NZ_CP014951.1"/>
</dbReference>
<dbReference type="CDD" id="cd07814">
    <property type="entry name" value="SRPBCC_CalC_Aha1-like"/>
    <property type="match status" value="2"/>
</dbReference>
<dbReference type="Pfam" id="PF08327">
    <property type="entry name" value="AHSA1"/>
    <property type="match status" value="2"/>
</dbReference>
<organism evidence="3 4">
    <name type="scientific">Mycobacteroides abscessus</name>
    <dbReference type="NCBI Taxonomy" id="36809"/>
    <lineage>
        <taxon>Bacteria</taxon>
        <taxon>Bacillati</taxon>
        <taxon>Actinomycetota</taxon>
        <taxon>Actinomycetes</taxon>
        <taxon>Mycobacteriales</taxon>
        <taxon>Mycobacteriaceae</taxon>
        <taxon>Mycobacteroides</taxon>
    </lineage>
</organism>
<evidence type="ECO:0000259" key="2">
    <source>
        <dbReference type="Pfam" id="PF08327"/>
    </source>
</evidence>
<proteinExistence type="inferred from homology"/>